<evidence type="ECO:0000259" key="17">
    <source>
        <dbReference type="PROSITE" id="PS51910"/>
    </source>
</evidence>
<dbReference type="Proteomes" id="UP000241462">
    <property type="component" value="Unassembled WGS sequence"/>
</dbReference>
<accession>A0A2T3A0Q9</accession>
<dbReference type="PANTHER" id="PTHR45708">
    <property type="entry name" value="ENDOCHITINASE"/>
    <property type="match status" value="1"/>
</dbReference>
<dbReference type="Pfam" id="PF00734">
    <property type="entry name" value="CBM_1"/>
    <property type="match status" value="1"/>
</dbReference>
<keyword evidence="8" id="KW-0146">Chitin degradation</keyword>
<keyword evidence="11" id="KW-0624">Polysaccharide degradation</keyword>
<dbReference type="GO" id="GO:0008843">
    <property type="term" value="F:endochitinase activity"/>
    <property type="evidence" value="ECO:0007669"/>
    <property type="project" value="UniProtKB-EC"/>
</dbReference>
<evidence type="ECO:0000259" key="16">
    <source>
        <dbReference type="PROSITE" id="PS51164"/>
    </source>
</evidence>
<dbReference type="InterPro" id="IPR050542">
    <property type="entry name" value="Glycosyl_Hydrlase18_Chitinase"/>
</dbReference>
<dbReference type="GO" id="GO:0030248">
    <property type="term" value="F:cellulose binding"/>
    <property type="evidence" value="ECO:0007669"/>
    <property type="project" value="InterPro"/>
</dbReference>
<dbReference type="EC" id="3.2.1.14" evidence="3"/>
<evidence type="ECO:0000256" key="10">
    <source>
        <dbReference type="ARBA" id="ARBA00023295"/>
    </source>
</evidence>
<feature type="signal peptide" evidence="15">
    <location>
        <begin position="1"/>
        <end position="24"/>
    </location>
</feature>
<feature type="chain" id="PRO_5015628765" description="chitinase" evidence="15">
    <location>
        <begin position="25"/>
        <end position="426"/>
    </location>
</feature>
<keyword evidence="5" id="KW-0147">Chitin-binding</keyword>
<dbReference type="SUPFAM" id="SSF51445">
    <property type="entry name" value="(Trans)glycosidases"/>
    <property type="match status" value="1"/>
</dbReference>
<organism evidence="18 19">
    <name type="scientific">Coniella lustricola</name>
    <dbReference type="NCBI Taxonomy" id="2025994"/>
    <lineage>
        <taxon>Eukaryota</taxon>
        <taxon>Fungi</taxon>
        <taxon>Dikarya</taxon>
        <taxon>Ascomycota</taxon>
        <taxon>Pezizomycotina</taxon>
        <taxon>Sordariomycetes</taxon>
        <taxon>Sordariomycetidae</taxon>
        <taxon>Diaporthales</taxon>
        <taxon>Schizoparmaceae</taxon>
        <taxon>Coniella</taxon>
    </lineage>
</organism>
<evidence type="ECO:0000256" key="14">
    <source>
        <dbReference type="SAM" id="MobiDB-lite"/>
    </source>
</evidence>
<feature type="domain" description="GH18" evidence="17">
    <location>
        <begin position="32"/>
        <end position="333"/>
    </location>
</feature>
<evidence type="ECO:0000256" key="11">
    <source>
        <dbReference type="ARBA" id="ARBA00023326"/>
    </source>
</evidence>
<dbReference type="InterPro" id="IPR000254">
    <property type="entry name" value="CBD"/>
</dbReference>
<evidence type="ECO:0000256" key="6">
    <source>
        <dbReference type="ARBA" id="ARBA00022729"/>
    </source>
</evidence>
<dbReference type="SMART" id="SM00236">
    <property type="entry name" value="fCBD"/>
    <property type="match status" value="1"/>
</dbReference>
<dbReference type="InterPro" id="IPR001223">
    <property type="entry name" value="Glyco_hydro18_cat"/>
</dbReference>
<keyword evidence="19" id="KW-1185">Reference proteome</keyword>
<dbReference type="InParanoid" id="A0A2T3A0Q9"/>
<feature type="region of interest" description="Disordered" evidence="14">
    <location>
        <begin position="332"/>
        <end position="390"/>
    </location>
</feature>
<keyword evidence="9" id="KW-0119">Carbohydrate metabolism</keyword>
<dbReference type="STRING" id="2025994.A0A2T3A0Q9"/>
<dbReference type="GO" id="GO:0000272">
    <property type="term" value="P:polysaccharide catabolic process"/>
    <property type="evidence" value="ECO:0007669"/>
    <property type="project" value="UniProtKB-KW"/>
</dbReference>
<evidence type="ECO:0000256" key="9">
    <source>
        <dbReference type="ARBA" id="ARBA00023277"/>
    </source>
</evidence>
<evidence type="ECO:0000256" key="15">
    <source>
        <dbReference type="SAM" id="SignalP"/>
    </source>
</evidence>
<keyword evidence="6 15" id="KW-0732">Signal</keyword>
<dbReference type="EMBL" id="KZ678522">
    <property type="protein sequence ID" value="PSR80667.1"/>
    <property type="molecule type" value="Genomic_DNA"/>
</dbReference>
<evidence type="ECO:0000256" key="12">
    <source>
        <dbReference type="RuleBase" id="RU000489"/>
    </source>
</evidence>
<feature type="domain" description="CBM1" evidence="16">
    <location>
        <begin position="390"/>
        <end position="426"/>
    </location>
</feature>
<dbReference type="GO" id="GO:0008061">
    <property type="term" value="F:chitin binding"/>
    <property type="evidence" value="ECO:0007669"/>
    <property type="project" value="UniProtKB-KW"/>
</dbReference>
<reference evidence="18 19" key="1">
    <citation type="journal article" date="2018" name="Mycol. Prog.">
        <title>Coniella lustricola, a new species from submerged detritus.</title>
        <authorList>
            <person name="Raudabaugh D.B."/>
            <person name="Iturriaga T."/>
            <person name="Carver A."/>
            <person name="Mondo S."/>
            <person name="Pangilinan J."/>
            <person name="Lipzen A."/>
            <person name="He G."/>
            <person name="Amirebrahimi M."/>
            <person name="Grigoriev I.V."/>
            <person name="Miller A.N."/>
        </authorList>
    </citation>
    <scope>NUCLEOTIDE SEQUENCE [LARGE SCALE GENOMIC DNA]</scope>
    <source>
        <strain evidence="18 19">B22-T-1</strain>
    </source>
</reference>
<evidence type="ECO:0000256" key="4">
    <source>
        <dbReference type="ARBA" id="ARBA00022525"/>
    </source>
</evidence>
<dbReference type="Gene3D" id="3.20.20.80">
    <property type="entry name" value="Glycosidases"/>
    <property type="match status" value="1"/>
</dbReference>
<dbReference type="InterPro" id="IPR017853">
    <property type="entry name" value="GH"/>
</dbReference>
<comment type="subcellular location">
    <subcellularLocation>
        <location evidence="2">Secreted</location>
    </subcellularLocation>
</comment>
<name>A0A2T3A0Q9_9PEZI</name>
<proteinExistence type="inferred from homology"/>
<comment type="catalytic activity">
    <reaction evidence="1">
        <text>Random endo-hydrolysis of N-acetyl-beta-D-glucosaminide (1-&gt;4)-beta-linkages in chitin and chitodextrins.</text>
        <dbReference type="EC" id="3.2.1.14"/>
    </reaction>
</comment>
<dbReference type="GO" id="GO:0006032">
    <property type="term" value="P:chitin catabolic process"/>
    <property type="evidence" value="ECO:0007669"/>
    <property type="project" value="UniProtKB-KW"/>
</dbReference>
<keyword evidence="10 12" id="KW-0326">Glycosidase</keyword>
<dbReference type="GO" id="GO:0005576">
    <property type="term" value="C:extracellular region"/>
    <property type="evidence" value="ECO:0007669"/>
    <property type="project" value="UniProtKB-SubCell"/>
</dbReference>
<dbReference type="AlphaFoldDB" id="A0A2T3A0Q9"/>
<dbReference type="PROSITE" id="PS51910">
    <property type="entry name" value="GH18_2"/>
    <property type="match status" value="1"/>
</dbReference>
<comment type="similarity">
    <text evidence="13">Belongs to the glycosyl hydrolase 18 family.</text>
</comment>
<feature type="compositionally biased region" description="Low complexity" evidence="14">
    <location>
        <begin position="337"/>
        <end position="388"/>
    </location>
</feature>
<sequence length="426" mass="44706">MSFSQSFLSRMAALTSLVLPLVSAGFDPSSKTNIAVYWGQNSYGQATSQERLSYYCSNTEIDIIPIAFLLAIDTPTINVANAGNNCTTFAGTELLDCPQIEADIEECQSSYNKTIMLSIGGATYTEGGFTSSTAAIAAAQEIWAMFGPVQASSTVDRPFGDAVVDGFDFDFESVTENTAYFAAELRALMNAATAAGDKEYYLSAAPQCPYPDAADNDMLDGAVSFDFIMIQFYNNYCSISTFVAGDTAQPYFDYTTWDAWAQTVSANPNVKILVGIPANTGAGSGYTTGATLEAALQYSETFSSFGGVMMWDMSQLYANTGFLDEVAADLGSGGGSPTPTSTSKTSTTTSTTLRTSTTASATTTTLTRTSSTTLSSSSSSSSASASSTGAPVAEWGQCGGIGYTGSTVCASPYSCVCNSVWWCQCE</sequence>
<evidence type="ECO:0000256" key="8">
    <source>
        <dbReference type="ARBA" id="ARBA00023024"/>
    </source>
</evidence>
<dbReference type="OrthoDB" id="2425929at2759"/>
<dbReference type="Pfam" id="PF00704">
    <property type="entry name" value="Glyco_hydro_18"/>
    <property type="match status" value="1"/>
</dbReference>
<keyword evidence="4" id="KW-0964">Secreted</keyword>
<evidence type="ECO:0000256" key="1">
    <source>
        <dbReference type="ARBA" id="ARBA00000822"/>
    </source>
</evidence>
<evidence type="ECO:0000256" key="7">
    <source>
        <dbReference type="ARBA" id="ARBA00022801"/>
    </source>
</evidence>
<keyword evidence="7 12" id="KW-0378">Hydrolase</keyword>
<evidence type="ECO:0000313" key="18">
    <source>
        <dbReference type="EMBL" id="PSR80667.1"/>
    </source>
</evidence>
<evidence type="ECO:0000313" key="19">
    <source>
        <dbReference type="Proteomes" id="UP000241462"/>
    </source>
</evidence>
<evidence type="ECO:0000256" key="13">
    <source>
        <dbReference type="RuleBase" id="RU004453"/>
    </source>
</evidence>
<dbReference type="InterPro" id="IPR001579">
    <property type="entry name" value="Glyco_hydro_18_chit_AS"/>
</dbReference>
<protein>
    <recommendedName>
        <fullName evidence="3">chitinase</fullName>
        <ecNumber evidence="3">3.2.1.14</ecNumber>
    </recommendedName>
</protein>
<dbReference type="PANTHER" id="PTHR45708:SF49">
    <property type="entry name" value="ENDOCHITINASE"/>
    <property type="match status" value="1"/>
</dbReference>
<dbReference type="PROSITE" id="PS01095">
    <property type="entry name" value="GH18_1"/>
    <property type="match status" value="1"/>
</dbReference>
<dbReference type="SUPFAM" id="SSF57180">
    <property type="entry name" value="Cellulose-binding domain"/>
    <property type="match status" value="1"/>
</dbReference>
<dbReference type="InterPro" id="IPR035971">
    <property type="entry name" value="CBD_sf"/>
</dbReference>
<gene>
    <name evidence="18" type="ORF">BD289DRAFT_413928</name>
</gene>
<evidence type="ECO:0000256" key="2">
    <source>
        <dbReference type="ARBA" id="ARBA00004613"/>
    </source>
</evidence>
<dbReference type="PROSITE" id="PS00562">
    <property type="entry name" value="CBM1_1"/>
    <property type="match status" value="1"/>
</dbReference>
<evidence type="ECO:0000256" key="5">
    <source>
        <dbReference type="ARBA" id="ARBA00022669"/>
    </source>
</evidence>
<evidence type="ECO:0000256" key="3">
    <source>
        <dbReference type="ARBA" id="ARBA00012729"/>
    </source>
</evidence>
<dbReference type="PROSITE" id="PS51164">
    <property type="entry name" value="CBM1_2"/>
    <property type="match status" value="1"/>
</dbReference>